<protein>
    <recommendedName>
        <fullName evidence="3">DUF2931 family protein</fullName>
    </recommendedName>
</protein>
<organism evidence="1 2">
    <name type="scientific">Pedobacter cryoconitis</name>
    <dbReference type="NCBI Taxonomy" id="188932"/>
    <lineage>
        <taxon>Bacteria</taxon>
        <taxon>Pseudomonadati</taxon>
        <taxon>Bacteroidota</taxon>
        <taxon>Sphingobacteriia</taxon>
        <taxon>Sphingobacteriales</taxon>
        <taxon>Sphingobacteriaceae</taxon>
        <taxon>Pedobacter</taxon>
    </lineage>
</organism>
<dbReference type="InterPro" id="IPR021326">
    <property type="entry name" value="DUF2931"/>
</dbReference>
<evidence type="ECO:0000313" key="1">
    <source>
        <dbReference type="EMBL" id="RAJ26042.1"/>
    </source>
</evidence>
<proteinExistence type="predicted"/>
<gene>
    <name evidence="1" type="ORF">LY11_03975</name>
</gene>
<dbReference type="Pfam" id="PF11153">
    <property type="entry name" value="DUF2931"/>
    <property type="match status" value="1"/>
</dbReference>
<sequence>MKRICLLLLSISSFTISSCQEKMKKYDWIPTECAPKNYPIQIYKGNFYYGDKGSIYVPDGRDVDIGWGEVGSINIAGDKLKEAPHTLEITWISFAEKKNYTGKFELDTKKIDSLFAAGYPSDIEGGVGNYKMIKVGMAPGGDVVLWLSGVRNKQVEIGHYKAKPIGDLDWKKVYPDLEGTFDPYINDVIKGLSDTVKDQIKNHTIPFNYWSGLRKRYNWKPTFNGNAKVVRIDLDYFNKERDFVFGENLNKMIVKPSAVIEELSVYWLDDKNRELRTEVKFDEHEAFDIFSKLQEDEQGELIITVDKEKSDVTIKLKLKDSEIPFQRIKTQSFYK</sequence>
<evidence type="ECO:0008006" key="3">
    <source>
        <dbReference type="Google" id="ProtNLM"/>
    </source>
</evidence>
<dbReference type="Proteomes" id="UP000249754">
    <property type="component" value="Unassembled WGS sequence"/>
</dbReference>
<comment type="caution">
    <text evidence="1">The sequence shown here is derived from an EMBL/GenBank/DDBJ whole genome shotgun (WGS) entry which is preliminary data.</text>
</comment>
<dbReference type="EMBL" id="QLLR01000025">
    <property type="protein sequence ID" value="RAJ26042.1"/>
    <property type="molecule type" value="Genomic_DNA"/>
</dbReference>
<accession>A0A327SCG0</accession>
<evidence type="ECO:0000313" key="2">
    <source>
        <dbReference type="Proteomes" id="UP000249754"/>
    </source>
</evidence>
<reference evidence="1 2" key="1">
    <citation type="submission" date="2018-06" db="EMBL/GenBank/DDBJ databases">
        <title>Genomic Encyclopedia of Archaeal and Bacterial Type Strains, Phase II (KMG-II): from individual species to whole genera.</title>
        <authorList>
            <person name="Goeker M."/>
        </authorList>
    </citation>
    <scope>NUCLEOTIDE SEQUENCE [LARGE SCALE GENOMIC DNA]</scope>
    <source>
        <strain evidence="1 2">DSM 14825</strain>
    </source>
</reference>
<dbReference type="PROSITE" id="PS51257">
    <property type="entry name" value="PROKAR_LIPOPROTEIN"/>
    <property type="match status" value="1"/>
</dbReference>
<dbReference type="AlphaFoldDB" id="A0A327SCG0"/>
<name>A0A327SCG0_9SPHI</name>